<dbReference type="SMART" id="SM00028">
    <property type="entry name" value="TPR"/>
    <property type="match status" value="3"/>
</dbReference>
<evidence type="ECO:0000256" key="2">
    <source>
        <dbReference type="ARBA" id="ARBA00022748"/>
    </source>
</evidence>
<dbReference type="InterPro" id="IPR017560">
    <property type="entry name" value="Cyt_c_biogenesis_CcmI"/>
</dbReference>
<dbReference type="Gene3D" id="1.25.40.10">
    <property type="entry name" value="Tetratricopeptide repeat domain"/>
    <property type="match status" value="2"/>
</dbReference>
<dbReference type="NCBIfam" id="TIGR03142">
    <property type="entry name" value="cytochro_ccmI"/>
    <property type="match status" value="1"/>
</dbReference>
<dbReference type="PANTHER" id="PTHR47870">
    <property type="entry name" value="CYTOCHROME C-TYPE BIOGENESIS PROTEIN CCMH"/>
    <property type="match status" value="1"/>
</dbReference>
<dbReference type="SUPFAM" id="SSF48452">
    <property type="entry name" value="TPR-like"/>
    <property type="match status" value="1"/>
</dbReference>
<dbReference type="Proteomes" id="UP001549031">
    <property type="component" value="Unassembled WGS sequence"/>
</dbReference>
<evidence type="ECO:0000256" key="1">
    <source>
        <dbReference type="ARBA" id="ARBA00004196"/>
    </source>
</evidence>
<comment type="subcellular location">
    <subcellularLocation>
        <location evidence="1">Cell envelope</location>
    </subcellularLocation>
</comment>
<dbReference type="PANTHER" id="PTHR47870:SF1">
    <property type="entry name" value="CYTOCHROME C-TYPE BIOGENESIS PROTEIN CCMH"/>
    <property type="match status" value="1"/>
</dbReference>
<keyword evidence="2" id="KW-0201">Cytochrome c-type biogenesis</keyword>
<gene>
    <name evidence="3" type="ORF">ABID21_000036</name>
</gene>
<reference evidence="3 4" key="1">
    <citation type="submission" date="2024-06" db="EMBL/GenBank/DDBJ databases">
        <title>Genomic Encyclopedia of Type Strains, Phase IV (KMG-IV): sequencing the most valuable type-strain genomes for metagenomic binning, comparative biology and taxonomic classification.</title>
        <authorList>
            <person name="Goeker M."/>
        </authorList>
    </citation>
    <scope>NUCLEOTIDE SEQUENCE [LARGE SCALE GENOMIC DNA]</scope>
    <source>
        <strain evidence="3 4">DSM 105042</strain>
    </source>
</reference>
<keyword evidence="4" id="KW-1185">Reference proteome</keyword>
<accession>A0ABV2H0H1</accession>
<dbReference type="EMBL" id="JBEPLJ010000001">
    <property type="protein sequence ID" value="MET3583944.1"/>
    <property type="molecule type" value="Genomic_DNA"/>
</dbReference>
<sequence length="381" mass="40650">MFLWIILACLTAAVAAVMLVALARGQKPSAPNRAGEVAVYRDQLAELERDRDQRLIGAQEAEYAKAEIGRRLLAAAGNADTYAATRQRSGTSSVTAVAVTLLVPVVGLSVYLALGSPNLPDQPLAARLENPGNNMDILIAKAERHLAQNPDDGAGWDLLAPIYFKAMRLEDAEIAYRNAIRLLGTSPERLAGLGETLIAANDGIVTEDARLAFEGSLRLRPEDPRARFYLALALEQAGRKDEARQAFEALAKDSPADAPWMELVQQHIAATGGEATPPSVAAVPRGPTTEGVAAAGAMSGADRQEMIRGMVESLAARLEEDPNNLDGWLRLIRSYSVLGETEKATEALNTGLKSFPAESDEGRQLIALAREVGLPVDGVTQ</sequence>
<proteinExistence type="predicted"/>
<organism evidence="3 4">
    <name type="scientific">Pseudorhizobium tarimense</name>
    <dbReference type="NCBI Taxonomy" id="1079109"/>
    <lineage>
        <taxon>Bacteria</taxon>
        <taxon>Pseudomonadati</taxon>
        <taxon>Pseudomonadota</taxon>
        <taxon>Alphaproteobacteria</taxon>
        <taxon>Hyphomicrobiales</taxon>
        <taxon>Rhizobiaceae</taxon>
        <taxon>Rhizobium/Agrobacterium group</taxon>
        <taxon>Pseudorhizobium</taxon>
    </lineage>
</organism>
<comment type="caution">
    <text evidence="3">The sequence shown here is derived from an EMBL/GenBank/DDBJ whole genome shotgun (WGS) entry which is preliminary data.</text>
</comment>
<dbReference type="Pfam" id="PF13432">
    <property type="entry name" value="TPR_16"/>
    <property type="match status" value="1"/>
</dbReference>
<evidence type="ECO:0000313" key="4">
    <source>
        <dbReference type="Proteomes" id="UP001549031"/>
    </source>
</evidence>
<evidence type="ECO:0000313" key="3">
    <source>
        <dbReference type="EMBL" id="MET3583944.1"/>
    </source>
</evidence>
<dbReference type="InterPro" id="IPR051263">
    <property type="entry name" value="C-type_cytochrome_biogenesis"/>
</dbReference>
<dbReference type="InterPro" id="IPR019734">
    <property type="entry name" value="TPR_rpt"/>
</dbReference>
<dbReference type="RefSeq" id="WP_247242013.1">
    <property type="nucleotide sequence ID" value="NZ_JALJRA010000001.1"/>
</dbReference>
<name>A0ABV2H0H1_9HYPH</name>
<dbReference type="InterPro" id="IPR011990">
    <property type="entry name" value="TPR-like_helical_dom_sf"/>
</dbReference>
<protein>
    <submittedName>
        <fullName evidence="3">Cytochrome c-type biogenesis protein CcmH</fullName>
    </submittedName>
</protein>